<evidence type="ECO:0000256" key="3">
    <source>
        <dbReference type="ARBA" id="ARBA00022691"/>
    </source>
</evidence>
<dbReference type="Gene3D" id="3.40.50.150">
    <property type="entry name" value="Vaccinia Virus protein VP39"/>
    <property type="match status" value="1"/>
</dbReference>
<keyword evidence="3" id="KW-0949">S-adenosyl-L-methionine</keyword>
<keyword evidence="5" id="KW-1185">Reference proteome</keyword>
<dbReference type="PANTHER" id="PTHR14614:SF164">
    <property type="entry name" value="HISTONE-ARGININE METHYLTRANSFERASE METTL23"/>
    <property type="match status" value="1"/>
</dbReference>
<evidence type="ECO:0000313" key="6">
    <source>
        <dbReference type="RefSeq" id="XP_022242107.1"/>
    </source>
</evidence>
<evidence type="ECO:0000313" key="5">
    <source>
        <dbReference type="Proteomes" id="UP000694941"/>
    </source>
</evidence>
<protein>
    <submittedName>
        <fullName evidence="6">Methyltransferase-like protein 23 isoform X1</fullName>
    </submittedName>
</protein>
<accession>A0ABM1SEQ2</accession>
<gene>
    <name evidence="6" type="primary">LOC106459848</name>
</gene>
<reference evidence="6" key="1">
    <citation type="submission" date="2025-08" db="UniProtKB">
        <authorList>
            <consortium name="RefSeq"/>
        </authorList>
    </citation>
    <scope>IDENTIFICATION</scope>
    <source>
        <tissue evidence="6">Muscle</tissue>
    </source>
</reference>
<dbReference type="RefSeq" id="XP_022242107.1">
    <property type="nucleotide sequence ID" value="XM_022386399.1"/>
</dbReference>
<evidence type="ECO:0000256" key="2">
    <source>
        <dbReference type="ARBA" id="ARBA00022679"/>
    </source>
</evidence>
<dbReference type="SUPFAM" id="SSF53335">
    <property type="entry name" value="S-adenosyl-L-methionine-dependent methyltransferases"/>
    <property type="match status" value="1"/>
</dbReference>
<keyword evidence="1" id="KW-0489">Methyltransferase</keyword>
<proteinExistence type="inferred from homology"/>
<name>A0ABM1SEQ2_LIMPO</name>
<dbReference type="GeneID" id="106459848"/>
<evidence type="ECO:0000256" key="4">
    <source>
        <dbReference type="ARBA" id="ARBA00043988"/>
    </source>
</evidence>
<keyword evidence="2" id="KW-0808">Transferase</keyword>
<dbReference type="Proteomes" id="UP000694941">
    <property type="component" value="Unplaced"/>
</dbReference>
<sequence>MSVTDAENSLKTVLKRFYFQDYVVNGKDFFTSLEEESAVTTSTSRNKSRNLKIKIKEVLHPCYGLYVWPSAPVLAQYVWYNREMLTGKVVLEVGAGVALPGIVAAKVGAEVFLSDTEFLPQCLEHVSENISLNNLDSSKITIIAITWGFFSSQLLSLKPVDVILGSDCFYDTKDFEDILVTVVFLLKQNPIAQFWCAYQERSSDWTIEHLLTKWSLSCEEVPLANFDADSAEIGGSTMPGCHTVHLLVIKLKEFPSVLTTCVKCTEMT</sequence>
<dbReference type="InterPro" id="IPR029063">
    <property type="entry name" value="SAM-dependent_MTases_sf"/>
</dbReference>
<dbReference type="Pfam" id="PF10294">
    <property type="entry name" value="Methyltransf_16"/>
    <property type="match status" value="1"/>
</dbReference>
<comment type="similarity">
    <text evidence="4">Belongs to the methyltransferase superfamily. METTL23 family.</text>
</comment>
<evidence type="ECO:0000256" key="1">
    <source>
        <dbReference type="ARBA" id="ARBA00022603"/>
    </source>
</evidence>
<organism evidence="5 6">
    <name type="scientific">Limulus polyphemus</name>
    <name type="common">Atlantic horseshoe crab</name>
    <dbReference type="NCBI Taxonomy" id="6850"/>
    <lineage>
        <taxon>Eukaryota</taxon>
        <taxon>Metazoa</taxon>
        <taxon>Ecdysozoa</taxon>
        <taxon>Arthropoda</taxon>
        <taxon>Chelicerata</taxon>
        <taxon>Merostomata</taxon>
        <taxon>Xiphosura</taxon>
        <taxon>Limulidae</taxon>
        <taxon>Limulus</taxon>
    </lineage>
</organism>
<dbReference type="InterPro" id="IPR019410">
    <property type="entry name" value="Methyltransf_16"/>
</dbReference>
<dbReference type="PANTHER" id="PTHR14614">
    <property type="entry name" value="HEPATOCELLULAR CARCINOMA-ASSOCIATED ANTIGEN"/>
    <property type="match status" value="1"/>
</dbReference>